<sequence>MLNGTDVFVRKCMQYPPQQIFGGVATTITKIEKRTIDICEELYRYNKLSEKDVRYLAEMNSAYRELEVAIKMNAVFASQVKSEYMLKVLVAFMKSADEAITRMNRVFKQEQGLWNYYQQFAVTPKVIRESLVEYALANYGVELVKTFKEELARKS</sequence>
<dbReference type="EMBL" id="MH059636">
    <property type="protein sequence ID" value="AWD90517.1"/>
    <property type="molecule type" value="Genomic_DNA"/>
</dbReference>
<evidence type="ECO:0000313" key="2">
    <source>
        <dbReference type="Proteomes" id="UP000246316"/>
    </source>
</evidence>
<dbReference type="KEGG" id="vg:65112659"/>
<organism evidence="1 2">
    <name type="scientific">Erwinia phage Cronus</name>
    <dbReference type="NCBI Taxonomy" id="2163633"/>
    <lineage>
        <taxon>Viruses</taxon>
        <taxon>Duplodnaviria</taxon>
        <taxon>Heunggongvirae</taxon>
        <taxon>Uroviricota</taxon>
        <taxon>Caudoviricetes</taxon>
        <taxon>Pantevenvirales</taxon>
        <taxon>Straboviridae</taxon>
        <taxon>Tevenvirinae</taxon>
        <taxon>Risoevirus</taxon>
        <taxon>Risoevirus cronus</taxon>
        <taxon>Roskildevirus cronus</taxon>
    </lineage>
</organism>
<accession>A0A2S1GM99</accession>
<reference evidence="1" key="1">
    <citation type="submission" date="2018-03" db="EMBL/GenBank/DDBJ databases">
        <title>Phage therapy in agriculture - a green tech approach to combat plant pathogenic bacteria.</title>
        <authorList>
            <person name="Carstens A.B."/>
            <person name="Djurhuus A.M."/>
            <person name="Hansen L.H."/>
        </authorList>
    </citation>
    <scope>NUCLEOTIDE SEQUENCE [LARGE SCALE GENOMIC DNA]</scope>
</reference>
<dbReference type="GeneID" id="65112659"/>
<protein>
    <submittedName>
        <fullName evidence="1">Uncharacterized protein</fullName>
    </submittedName>
</protein>
<evidence type="ECO:0000313" key="1">
    <source>
        <dbReference type="EMBL" id="AWD90517.1"/>
    </source>
</evidence>
<name>A0A2S1GM99_9CAUD</name>
<dbReference type="Proteomes" id="UP000246316">
    <property type="component" value="Segment"/>
</dbReference>
<dbReference type="RefSeq" id="YP_010095025.1">
    <property type="nucleotide sequence ID" value="NC_055743.1"/>
</dbReference>
<proteinExistence type="predicted"/>
<keyword evidence="2" id="KW-1185">Reference proteome</keyword>